<organism evidence="1">
    <name type="scientific">marine sediment metagenome</name>
    <dbReference type="NCBI Taxonomy" id="412755"/>
    <lineage>
        <taxon>unclassified sequences</taxon>
        <taxon>metagenomes</taxon>
        <taxon>ecological metagenomes</taxon>
    </lineage>
</organism>
<name>X0UDK4_9ZZZZ</name>
<protein>
    <submittedName>
        <fullName evidence="1">Uncharacterized protein</fullName>
    </submittedName>
</protein>
<reference evidence="1" key="1">
    <citation type="journal article" date="2014" name="Front. Microbiol.">
        <title>High frequency of phylogenetically diverse reductive dehalogenase-homologous genes in deep subseafloor sedimentary metagenomes.</title>
        <authorList>
            <person name="Kawai M."/>
            <person name="Futagami T."/>
            <person name="Toyoda A."/>
            <person name="Takaki Y."/>
            <person name="Nishi S."/>
            <person name="Hori S."/>
            <person name="Arai W."/>
            <person name="Tsubouchi T."/>
            <person name="Morono Y."/>
            <person name="Uchiyama I."/>
            <person name="Ito T."/>
            <person name="Fujiyama A."/>
            <person name="Inagaki F."/>
            <person name="Takami H."/>
        </authorList>
    </citation>
    <scope>NUCLEOTIDE SEQUENCE</scope>
    <source>
        <strain evidence="1">Expedition CK06-06</strain>
    </source>
</reference>
<proteinExistence type="predicted"/>
<gene>
    <name evidence="1" type="ORF">S01H1_40146</name>
</gene>
<accession>X0UDK4</accession>
<evidence type="ECO:0000313" key="1">
    <source>
        <dbReference type="EMBL" id="GAG03680.1"/>
    </source>
</evidence>
<dbReference type="EMBL" id="BARS01025396">
    <property type="protein sequence ID" value="GAG03680.1"/>
    <property type="molecule type" value="Genomic_DNA"/>
</dbReference>
<comment type="caution">
    <text evidence="1">The sequence shown here is derived from an EMBL/GenBank/DDBJ whole genome shotgun (WGS) entry which is preliminary data.</text>
</comment>
<sequence>MKAPFILSSSAVEDCTKQIYKLTSLAPQEMYTEAKATALGFR</sequence>
<dbReference type="AlphaFoldDB" id="X0UDK4"/>